<feature type="signal peptide" evidence="2">
    <location>
        <begin position="1"/>
        <end position="20"/>
    </location>
</feature>
<dbReference type="AlphaFoldDB" id="A0A2T7PDA4"/>
<feature type="chain" id="PRO_5015780707" evidence="2">
    <location>
        <begin position="21"/>
        <end position="235"/>
    </location>
</feature>
<keyword evidence="4" id="KW-1185">Reference proteome</keyword>
<feature type="compositionally biased region" description="Low complexity" evidence="1">
    <location>
        <begin position="201"/>
        <end position="213"/>
    </location>
</feature>
<feature type="region of interest" description="Disordered" evidence="1">
    <location>
        <begin position="201"/>
        <end position="235"/>
    </location>
</feature>
<proteinExistence type="predicted"/>
<dbReference type="Proteomes" id="UP000245119">
    <property type="component" value="Linkage Group LG4"/>
</dbReference>
<reference evidence="3 4" key="1">
    <citation type="submission" date="2018-04" db="EMBL/GenBank/DDBJ databases">
        <title>The genome of golden apple snail Pomacea canaliculata provides insight into stress tolerance and invasive adaptation.</title>
        <authorList>
            <person name="Liu C."/>
            <person name="Liu B."/>
            <person name="Ren Y."/>
            <person name="Zhang Y."/>
            <person name="Wang H."/>
            <person name="Li S."/>
            <person name="Jiang F."/>
            <person name="Yin L."/>
            <person name="Zhang G."/>
            <person name="Qian W."/>
            <person name="Fan W."/>
        </authorList>
    </citation>
    <scope>NUCLEOTIDE SEQUENCE [LARGE SCALE GENOMIC DNA]</scope>
    <source>
        <strain evidence="3">SZHN2017</strain>
        <tissue evidence="3">Muscle</tissue>
    </source>
</reference>
<organism evidence="3 4">
    <name type="scientific">Pomacea canaliculata</name>
    <name type="common">Golden apple snail</name>
    <dbReference type="NCBI Taxonomy" id="400727"/>
    <lineage>
        <taxon>Eukaryota</taxon>
        <taxon>Metazoa</taxon>
        <taxon>Spiralia</taxon>
        <taxon>Lophotrochozoa</taxon>
        <taxon>Mollusca</taxon>
        <taxon>Gastropoda</taxon>
        <taxon>Caenogastropoda</taxon>
        <taxon>Architaenioglossa</taxon>
        <taxon>Ampullarioidea</taxon>
        <taxon>Ampullariidae</taxon>
        <taxon>Pomacea</taxon>
    </lineage>
</organism>
<keyword evidence="2" id="KW-0732">Signal</keyword>
<sequence>MMCKWVILLVALAALSCVDGQRRGGGRGNRQPSGGSAKIPGMPRGAQVIATWSRALVDPSRTVQEGAFSVGANQIIVVSKDRGLSRDNYAKSLTIYDFTGNSMKTAMKVKSLKNCLVLTNQPGDKTRTALAAEIGAVNGTVVGATAPVTIYAVTMSDSDERALRTARPELASKCGKKKMMLGETTEPAGFSSSTTLLTTTFGQQLSIKAPGRQQPGGGRRAGGKKKKGRNQRGSA</sequence>
<name>A0A2T7PDA4_POMCA</name>
<feature type="region of interest" description="Disordered" evidence="1">
    <location>
        <begin position="21"/>
        <end position="42"/>
    </location>
</feature>
<accession>A0A2T7PDA4</accession>
<evidence type="ECO:0000313" key="3">
    <source>
        <dbReference type="EMBL" id="PVD31389.1"/>
    </source>
</evidence>
<protein>
    <submittedName>
        <fullName evidence="3">Uncharacterized protein</fullName>
    </submittedName>
</protein>
<evidence type="ECO:0000256" key="1">
    <source>
        <dbReference type="SAM" id="MobiDB-lite"/>
    </source>
</evidence>
<feature type="compositionally biased region" description="Basic residues" evidence="1">
    <location>
        <begin position="221"/>
        <end position="235"/>
    </location>
</feature>
<dbReference type="EMBL" id="PZQS01000004">
    <property type="protein sequence ID" value="PVD31389.1"/>
    <property type="molecule type" value="Genomic_DNA"/>
</dbReference>
<dbReference type="PROSITE" id="PS51257">
    <property type="entry name" value="PROKAR_LIPOPROTEIN"/>
    <property type="match status" value="1"/>
</dbReference>
<gene>
    <name evidence="3" type="ORF">C0Q70_06801</name>
</gene>
<evidence type="ECO:0000256" key="2">
    <source>
        <dbReference type="SAM" id="SignalP"/>
    </source>
</evidence>
<comment type="caution">
    <text evidence="3">The sequence shown here is derived from an EMBL/GenBank/DDBJ whole genome shotgun (WGS) entry which is preliminary data.</text>
</comment>
<evidence type="ECO:0000313" key="4">
    <source>
        <dbReference type="Proteomes" id="UP000245119"/>
    </source>
</evidence>